<gene>
    <name evidence="1" type="ORF">DWB85_07250</name>
</gene>
<evidence type="ECO:0000313" key="1">
    <source>
        <dbReference type="EMBL" id="RLQ22410.1"/>
    </source>
</evidence>
<protein>
    <submittedName>
        <fullName evidence="1">DUF1315 family protein</fullName>
    </submittedName>
</protein>
<organism evidence="1 2">
    <name type="scientific">Seongchinamella sediminis</name>
    <dbReference type="NCBI Taxonomy" id="2283635"/>
    <lineage>
        <taxon>Bacteria</taxon>
        <taxon>Pseudomonadati</taxon>
        <taxon>Pseudomonadota</taxon>
        <taxon>Gammaproteobacteria</taxon>
        <taxon>Cellvibrionales</taxon>
        <taxon>Halieaceae</taxon>
        <taxon>Seongchinamella</taxon>
    </lineage>
</organism>
<dbReference type="EMBL" id="QRAN01000006">
    <property type="protein sequence ID" value="RLQ22410.1"/>
    <property type="molecule type" value="Genomic_DNA"/>
</dbReference>
<keyword evidence="2" id="KW-1185">Reference proteome</keyword>
<evidence type="ECO:0000313" key="2">
    <source>
        <dbReference type="Proteomes" id="UP000265509"/>
    </source>
</evidence>
<reference evidence="1 2" key="1">
    <citation type="submission" date="2018-07" db="EMBL/GenBank/DDBJ databases">
        <title>Halioglobus sp. genome submission.</title>
        <authorList>
            <person name="Ye M.-Q."/>
            <person name="Du Z.-J."/>
        </authorList>
    </citation>
    <scope>NUCLEOTIDE SEQUENCE [LARGE SCALE GENOMIC DNA]</scope>
    <source>
        <strain evidence="1 2">U0301</strain>
    </source>
</reference>
<name>A0A3L7E0T3_9GAMM</name>
<dbReference type="RefSeq" id="WP_117953551.1">
    <property type="nucleotide sequence ID" value="NZ_QRAN01000006.1"/>
</dbReference>
<dbReference type="Pfam" id="PF07023">
    <property type="entry name" value="DUF1315"/>
    <property type="match status" value="1"/>
</dbReference>
<comment type="caution">
    <text evidence="1">The sequence shown here is derived from an EMBL/GenBank/DDBJ whole genome shotgun (WGS) entry which is preliminary data.</text>
</comment>
<accession>A0A3L7E0T3</accession>
<proteinExistence type="predicted"/>
<dbReference type="Proteomes" id="UP000265509">
    <property type="component" value="Unassembled WGS sequence"/>
</dbReference>
<dbReference type="OrthoDB" id="5616307at2"/>
<dbReference type="InterPro" id="IPR009749">
    <property type="entry name" value="DUF1315"/>
</dbReference>
<dbReference type="AlphaFoldDB" id="A0A3L7E0T3"/>
<sequence>MDYQQMIETMTPELYRSLRRAVELGKWPDGRPLTPEQKQSAMQAVIAWGQRHLPETKRVGYIDKGHKAGDSCDDPAETPLNWK</sequence>